<dbReference type="InterPro" id="IPR002525">
    <property type="entry name" value="Transp_IS110-like_N"/>
</dbReference>
<sequence length="392" mass="43976">MLYIGIDVAKSKHDCFIIDSDGVIYTDNLRITNDRVGFNKLLETILDALDGEPVTNAKVGLEHTGHYSINIKRFLESQGFVVTSFNPLETSAFRKAFTLRKTKTDKCDAKTIATMLFSNESIPTSPPSYQIQELKSLTRHRFRLIGYRGKLKVSFARIIDVVFPEFPSFVWSVNQKSSHQLLLELPTPDAIAGCHLTRLTNLIHKSSHGKYGREKAVALRDLAASSIGLSDEALAFELQQTIRMIQNVQAEIDALDRKIKSIVQELDTPLLTIPGISYTLAAIILAEIGDINNFSNPSKLQAFAGLDPSTYQSGKYTASYATMVKRGSTYLRWAMFQAARLVAMRDKTFADYLAKKRSEGKHFNVAISHVSKKLLRTIFYMLKHNEAFVPQS</sequence>
<protein>
    <submittedName>
        <fullName evidence="4">IS110 family transposase</fullName>
    </submittedName>
</protein>
<evidence type="ECO:0000259" key="3">
    <source>
        <dbReference type="Pfam" id="PF02371"/>
    </source>
</evidence>
<feature type="coiled-coil region" evidence="1">
    <location>
        <begin position="238"/>
        <end position="265"/>
    </location>
</feature>
<dbReference type="EMBL" id="DVOB01000067">
    <property type="protein sequence ID" value="HIU95665.1"/>
    <property type="molecule type" value="Genomic_DNA"/>
</dbReference>
<dbReference type="PANTHER" id="PTHR33055:SF15">
    <property type="entry name" value="TRANSPOSASE-RELATED"/>
    <property type="match status" value="1"/>
</dbReference>
<reference evidence="4" key="2">
    <citation type="journal article" date="2021" name="PeerJ">
        <title>Extensive microbial diversity within the chicken gut microbiome revealed by metagenomics and culture.</title>
        <authorList>
            <person name="Gilroy R."/>
            <person name="Ravi A."/>
            <person name="Getino M."/>
            <person name="Pursley I."/>
            <person name="Horton D.L."/>
            <person name="Alikhan N.F."/>
            <person name="Baker D."/>
            <person name="Gharbi K."/>
            <person name="Hall N."/>
            <person name="Watson M."/>
            <person name="Adriaenssens E.M."/>
            <person name="Foster-Nyarko E."/>
            <person name="Jarju S."/>
            <person name="Secka A."/>
            <person name="Antonio M."/>
            <person name="Oren A."/>
            <person name="Chaudhuri R.R."/>
            <person name="La Ragione R."/>
            <person name="Hildebrand F."/>
            <person name="Pallen M.J."/>
        </authorList>
    </citation>
    <scope>NUCLEOTIDE SEQUENCE</scope>
    <source>
        <strain evidence="4">ChiSjej4B22-8349</strain>
    </source>
</reference>
<feature type="domain" description="Transposase IS110-like N-terminal" evidence="2">
    <location>
        <begin position="4"/>
        <end position="164"/>
    </location>
</feature>
<proteinExistence type="predicted"/>
<name>A0A9D1SUC3_9FIRM</name>
<dbReference type="Proteomes" id="UP000824130">
    <property type="component" value="Unassembled WGS sequence"/>
</dbReference>
<dbReference type="PANTHER" id="PTHR33055">
    <property type="entry name" value="TRANSPOSASE FOR INSERTION SEQUENCE ELEMENT IS1111A"/>
    <property type="match status" value="1"/>
</dbReference>
<reference evidence="4" key="1">
    <citation type="submission" date="2020-10" db="EMBL/GenBank/DDBJ databases">
        <authorList>
            <person name="Gilroy R."/>
        </authorList>
    </citation>
    <scope>NUCLEOTIDE SEQUENCE</scope>
    <source>
        <strain evidence="4">ChiSjej4B22-8349</strain>
    </source>
</reference>
<dbReference type="AlphaFoldDB" id="A0A9D1SUC3"/>
<dbReference type="NCBIfam" id="NF033542">
    <property type="entry name" value="transpos_IS110"/>
    <property type="match status" value="1"/>
</dbReference>
<organism evidence="4 5">
    <name type="scientific">Candidatus Allocopromorpha excrementipullorum</name>
    <dbReference type="NCBI Taxonomy" id="2840743"/>
    <lineage>
        <taxon>Bacteria</taxon>
        <taxon>Bacillati</taxon>
        <taxon>Bacillota</taxon>
        <taxon>Clostridia</taxon>
        <taxon>Eubacteriales</taxon>
        <taxon>Eubacteriaceae</taxon>
        <taxon>Eubacteriaceae incertae sedis</taxon>
        <taxon>Candidatus Allocopromorpha</taxon>
    </lineage>
</organism>
<keyword evidence="1" id="KW-0175">Coiled coil</keyword>
<dbReference type="GO" id="GO:0006313">
    <property type="term" value="P:DNA transposition"/>
    <property type="evidence" value="ECO:0007669"/>
    <property type="project" value="InterPro"/>
</dbReference>
<evidence type="ECO:0000313" key="5">
    <source>
        <dbReference type="Proteomes" id="UP000824130"/>
    </source>
</evidence>
<evidence type="ECO:0000256" key="1">
    <source>
        <dbReference type="SAM" id="Coils"/>
    </source>
</evidence>
<gene>
    <name evidence="4" type="ORF">IAD25_03010</name>
</gene>
<comment type="caution">
    <text evidence="4">The sequence shown here is derived from an EMBL/GenBank/DDBJ whole genome shotgun (WGS) entry which is preliminary data.</text>
</comment>
<dbReference type="InterPro" id="IPR003346">
    <property type="entry name" value="Transposase_20"/>
</dbReference>
<dbReference type="GO" id="GO:0003677">
    <property type="term" value="F:DNA binding"/>
    <property type="evidence" value="ECO:0007669"/>
    <property type="project" value="InterPro"/>
</dbReference>
<dbReference type="GO" id="GO:0004803">
    <property type="term" value="F:transposase activity"/>
    <property type="evidence" value="ECO:0007669"/>
    <property type="project" value="InterPro"/>
</dbReference>
<feature type="domain" description="Transposase IS116/IS110/IS902 C-terminal" evidence="3">
    <location>
        <begin position="270"/>
        <end position="352"/>
    </location>
</feature>
<dbReference type="Pfam" id="PF02371">
    <property type="entry name" value="Transposase_20"/>
    <property type="match status" value="1"/>
</dbReference>
<dbReference type="InterPro" id="IPR047650">
    <property type="entry name" value="Transpos_IS110"/>
</dbReference>
<accession>A0A9D1SUC3</accession>
<dbReference type="Pfam" id="PF01548">
    <property type="entry name" value="DEDD_Tnp_IS110"/>
    <property type="match status" value="1"/>
</dbReference>
<evidence type="ECO:0000313" key="4">
    <source>
        <dbReference type="EMBL" id="HIU95665.1"/>
    </source>
</evidence>
<evidence type="ECO:0000259" key="2">
    <source>
        <dbReference type="Pfam" id="PF01548"/>
    </source>
</evidence>